<dbReference type="SUPFAM" id="SSF158682">
    <property type="entry name" value="TerB-like"/>
    <property type="match status" value="1"/>
</dbReference>
<organism evidence="1 2">
    <name type="scientific">Wandonia haliotis</name>
    <dbReference type="NCBI Taxonomy" id="574963"/>
    <lineage>
        <taxon>Bacteria</taxon>
        <taxon>Pseudomonadati</taxon>
        <taxon>Bacteroidota</taxon>
        <taxon>Flavobacteriia</taxon>
        <taxon>Flavobacteriales</taxon>
        <taxon>Crocinitomicaceae</taxon>
        <taxon>Wandonia</taxon>
    </lineage>
</organism>
<comment type="caution">
    <text evidence="1">The sequence shown here is derived from an EMBL/GenBank/DDBJ whole genome shotgun (WGS) entry which is preliminary data.</text>
</comment>
<dbReference type="InterPro" id="IPR029024">
    <property type="entry name" value="TerB-like"/>
</dbReference>
<dbReference type="EMBL" id="BAAAFH010000003">
    <property type="protein sequence ID" value="GAA0874141.1"/>
    <property type="molecule type" value="Genomic_DNA"/>
</dbReference>
<name>A0ABP3XXN4_9FLAO</name>
<reference evidence="2" key="1">
    <citation type="journal article" date="2019" name="Int. J. Syst. Evol. Microbiol.">
        <title>The Global Catalogue of Microorganisms (GCM) 10K type strain sequencing project: providing services to taxonomists for standard genome sequencing and annotation.</title>
        <authorList>
            <consortium name="The Broad Institute Genomics Platform"/>
            <consortium name="The Broad Institute Genome Sequencing Center for Infectious Disease"/>
            <person name="Wu L."/>
            <person name="Ma J."/>
        </authorList>
    </citation>
    <scope>NUCLEOTIDE SEQUENCE [LARGE SCALE GENOMIC DNA]</scope>
    <source>
        <strain evidence="2">JCM 16083</strain>
    </source>
</reference>
<evidence type="ECO:0000313" key="2">
    <source>
        <dbReference type="Proteomes" id="UP001501126"/>
    </source>
</evidence>
<dbReference type="RefSeq" id="WP_343784890.1">
    <property type="nucleotide sequence ID" value="NZ_BAAAFH010000003.1"/>
</dbReference>
<sequence length="112" mass="13252">MDYKDWTYDDFITYLLIYASHADFIVTREEVRRIITETGRSEYNKINRIFEKQSDAEKAEVIAFFGMNHCTTNEELNSVLEQLQDLLFSDDSYKTEEQAFFFGVKKLLSAHN</sequence>
<keyword evidence="2" id="KW-1185">Reference proteome</keyword>
<gene>
    <name evidence="1" type="ORF">GCM10009118_05490</name>
</gene>
<proteinExistence type="predicted"/>
<evidence type="ECO:0000313" key="1">
    <source>
        <dbReference type="EMBL" id="GAA0874141.1"/>
    </source>
</evidence>
<accession>A0ABP3XXN4</accession>
<dbReference type="Proteomes" id="UP001501126">
    <property type="component" value="Unassembled WGS sequence"/>
</dbReference>
<protein>
    <submittedName>
        <fullName evidence="1">Uncharacterized protein</fullName>
    </submittedName>
</protein>